<proteinExistence type="predicted"/>
<dbReference type="Proteomes" id="UP000265509">
    <property type="component" value="Unassembled WGS sequence"/>
</dbReference>
<dbReference type="InterPro" id="IPR019587">
    <property type="entry name" value="Polyketide_cyclase/dehydratase"/>
</dbReference>
<gene>
    <name evidence="1" type="ORF">DWB85_15540</name>
</gene>
<protein>
    <submittedName>
        <fullName evidence="1">SRPBCC family protein</fullName>
    </submittedName>
</protein>
<accession>A0A3L7DTC1</accession>
<dbReference type="SUPFAM" id="SSF55961">
    <property type="entry name" value="Bet v1-like"/>
    <property type="match status" value="1"/>
</dbReference>
<evidence type="ECO:0000313" key="2">
    <source>
        <dbReference type="Proteomes" id="UP000265509"/>
    </source>
</evidence>
<evidence type="ECO:0000313" key="1">
    <source>
        <dbReference type="EMBL" id="RLQ20808.1"/>
    </source>
</evidence>
<dbReference type="RefSeq" id="WP_117956385.1">
    <property type="nucleotide sequence ID" value="NZ_QRAN01000019.1"/>
</dbReference>
<dbReference type="AlphaFoldDB" id="A0A3L7DTC1"/>
<name>A0A3L7DTC1_9GAMM</name>
<dbReference type="EMBL" id="QRAN01000019">
    <property type="protein sequence ID" value="RLQ20808.1"/>
    <property type="molecule type" value="Genomic_DNA"/>
</dbReference>
<dbReference type="Pfam" id="PF10604">
    <property type="entry name" value="Polyketide_cyc2"/>
    <property type="match status" value="1"/>
</dbReference>
<comment type="caution">
    <text evidence="1">The sequence shown here is derived from an EMBL/GenBank/DDBJ whole genome shotgun (WGS) entry which is preliminary data.</text>
</comment>
<reference evidence="1 2" key="1">
    <citation type="submission" date="2018-07" db="EMBL/GenBank/DDBJ databases">
        <title>Halioglobus sp. genome submission.</title>
        <authorList>
            <person name="Ye M.-Q."/>
            <person name="Du Z.-J."/>
        </authorList>
    </citation>
    <scope>NUCLEOTIDE SEQUENCE [LARGE SCALE GENOMIC DNA]</scope>
    <source>
        <strain evidence="1 2">U0301</strain>
    </source>
</reference>
<sequence>MSNSLGYSVAVVVDKPLAEAWALLADYSLPHNYVPGLTRTEIVSAASSGPGAHRRVYTGDRYLEETIIDWREGQGFTLRLHRKGKPMAPFKNAEFDYQLQPEDAQRTRVTLALRFVLPLGRLGGFLGRNLVLPEMKKQLVAVAAGMKHFYETGTAAADEDRQRLAGSVETHPASG</sequence>
<keyword evidence="2" id="KW-1185">Reference proteome</keyword>
<organism evidence="1 2">
    <name type="scientific">Seongchinamella sediminis</name>
    <dbReference type="NCBI Taxonomy" id="2283635"/>
    <lineage>
        <taxon>Bacteria</taxon>
        <taxon>Pseudomonadati</taxon>
        <taxon>Pseudomonadota</taxon>
        <taxon>Gammaproteobacteria</taxon>
        <taxon>Cellvibrionales</taxon>
        <taxon>Halieaceae</taxon>
        <taxon>Seongchinamella</taxon>
    </lineage>
</organism>
<dbReference type="CDD" id="cd07812">
    <property type="entry name" value="SRPBCC"/>
    <property type="match status" value="1"/>
</dbReference>
<dbReference type="OrthoDB" id="5735806at2"/>
<dbReference type="InterPro" id="IPR023393">
    <property type="entry name" value="START-like_dom_sf"/>
</dbReference>
<dbReference type="Gene3D" id="3.30.530.20">
    <property type="match status" value="1"/>
</dbReference>